<keyword evidence="2" id="KW-1185">Reference proteome</keyword>
<dbReference type="AlphaFoldDB" id="A0A016SIS4"/>
<protein>
    <submittedName>
        <fullName evidence="1">Uncharacterized protein</fullName>
    </submittedName>
</protein>
<accession>A0A016SIS4</accession>
<evidence type="ECO:0000313" key="2">
    <source>
        <dbReference type="Proteomes" id="UP000024635"/>
    </source>
</evidence>
<dbReference type="EMBL" id="JARK01001554">
    <property type="protein sequence ID" value="EYB90568.1"/>
    <property type="molecule type" value="Genomic_DNA"/>
</dbReference>
<sequence length="88" mass="10218">MSPIHMLQGRDSWRQWPFVMRVLPYAVFNADFKPVISCEVLHLSSEYQVPLELGVNKGLASVRQIRTPYSELSSYVRIVLKVSDWLTH</sequence>
<reference evidence="2" key="1">
    <citation type="journal article" date="2015" name="Nat. Genet.">
        <title>The genome and transcriptome of the zoonotic hookworm Ancylostoma ceylanicum identify infection-specific gene families.</title>
        <authorList>
            <person name="Schwarz E.M."/>
            <person name="Hu Y."/>
            <person name="Antoshechkin I."/>
            <person name="Miller M.M."/>
            <person name="Sternberg P.W."/>
            <person name="Aroian R.V."/>
        </authorList>
    </citation>
    <scope>NUCLEOTIDE SEQUENCE</scope>
    <source>
        <strain evidence="2">HY135</strain>
    </source>
</reference>
<name>A0A016SIS4_9BILA</name>
<evidence type="ECO:0000313" key="1">
    <source>
        <dbReference type="EMBL" id="EYB90568.1"/>
    </source>
</evidence>
<dbReference type="Proteomes" id="UP000024635">
    <property type="component" value="Unassembled WGS sequence"/>
</dbReference>
<proteinExistence type="predicted"/>
<gene>
    <name evidence="1" type="primary">Acey_s0218.g2422</name>
    <name evidence="1" type="ORF">Y032_0218g2422</name>
</gene>
<organism evidence="1 2">
    <name type="scientific">Ancylostoma ceylanicum</name>
    <dbReference type="NCBI Taxonomy" id="53326"/>
    <lineage>
        <taxon>Eukaryota</taxon>
        <taxon>Metazoa</taxon>
        <taxon>Ecdysozoa</taxon>
        <taxon>Nematoda</taxon>
        <taxon>Chromadorea</taxon>
        <taxon>Rhabditida</taxon>
        <taxon>Rhabditina</taxon>
        <taxon>Rhabditomorpha</taxon>
        <taxon>Strongyloidea</taxon>
        <taxon>Ancylostomatidae</taxon>
        <taxon>Ancylostomatinae</taxon>
        <taxon>Ancylostoma</taxon>
    </lineage>
</organism>
<comment type="caution">
    <text evidence="1">The sequence shown here is derived from an EMBL/GenBank/DDBJ whole genome shotgun (WGS) entry which is preliminary data.</text>
</comment>